<protein>
    <recommendedName>
        <fullName evidence="4">DUF4408 domain-containing protein</fullName>
    </recommendedName>
</protein>
<gene>
    <name evidence="2" type="ORF">E2562_018312</name>
</gene>
<dbReference type="InterPro" id="IPR008480">
    <property type="entry name" value="DUF761_pln"/>
</dbReference>
<name>A0A6G1CRF0_9ORYZ</name>
<dbReference type="PANTHER" id="PTHR35997">
    <property type="entry name" value="COTTON FIBER PROTEIN-RELATED"/>
    <property type="match status" value="1"/>
</dbReference>
<evidence type="ECO:0008006" key="4">
    <source>
        <dbReference type="Google" id="ProtNLM"/>
    </source>
</evidence>
<feature type="compositionally biased region" description="Low complexity" evidence="1">
    <location>
        <begin position="125"/>
        <end position="135"/>
    </location>
</feature>
<feature type="compositionally biased region" description="Acidic residues" evidence="1">
    <location>
        <begin position="217"/>
        <end position="235"/>
    </location>
</feature>
<dbReference type="PANTHER" id="PTHR35997:SF6">
    <property type="entry name" value="COTTON FIBER PROTEIN"/>
    <property type="match status" value="1"/>
</dbReference>
<dbReference type="EMBL" id="SPHZ02000008">
    <property type="protein sequence ID" value="KAF0902687.1"/>
    <property type="molecule type" value="Genomic_DNA"/>
</dbReference>
<reference evidence="2 3" key="1">
    <citation type="submission" date="2019-11" db="EMBL/GenBank/DDBJ databases">
        <title>Whole genome sequence of Oryza granulata.</title>
        <authorList>
            <person name="Li W."/>
        </authorList>
    </citation>
    <scope>NUCLEOTIDE SEQUENCE [LARGE SCALE GENOMIC DNA]</scope>
    <source>
        <strain evidence="3">cv. Menghai</strain>
        <tissue evidence="2">Leaf</tissue>
    </source>
</reference>
<dbReference type="Pfam" id="PF05553">
    <property type="entry name" value="DUF761"/>
    <property type="match status" value="1"/>
</dbReference>
<keyword evidence="3" id="KW-1185">Reference proteome</keyword>
<proteinExistence type="predicted"/>
<evidence type="ECO:0000313" key="3">
    <source>
        <dbReference type="Proteomes" id="UP000479710"/>
    </source>
</evidence>
<evidence type="ECO:0000256" key="1">
    <source>
        <dbReference type="SAM" id="MobiDB-lite"/>
    </source>
</evidence>
<accession>A0A6G1CRF0</accession>
<sequence>MMRQPRKKVATVASLSALVMSLPILYASLLRIPPAALARDTTFWFLLSNSIIAIIAAADSAAAPTSSSSHGDHDHDMSLLAAVHAAPAAGDQLPAAAVAVQDEEINRDALSSVTAVVAPSSEDAPTVTSSVTPSSDDLPAVNASDATIESKGPEQPQEAAKTNATDSNHGEAVEGDEEDEAASETTTNKSLSEEEKTQQIVSPSSSSGHELAIVNYDGDDHDDDDSAVAEGDDEAVVPWGRPAPPTPTTAGSSGGGKQYWQLSDEELNMKVEEFITRFNREMRLQVLQEAGV</sequence>
<comment type="caution">
    <text evidence="2">The sequence shown here is derived from an EMBL/GenBank/DDBJ whole genome shotgun (WGS) entry which is preliminary data.</text>
</comment>
<feature type="compositionally biased region" description="Acidic residues" evidence="1">
    <location>
        <begin position="173"/>
        <end position="182"/>
    </location>
</feature>
<dbReference type="Proteomes" id="UP000479710">
    <property type="component" value="Unassembled WGS sequence"/>
</dbReference>
<evidence type="ECO:0000313" key="2">
    <source>
        <dbReference type="EMBL" id="KAF0902687.1"/>
    </source>
</evidence>
<feature type="region of interest" description="Disordered" evidence="1">
    <location>
        <begin position="116"/>
        <end position="258"/>
    </location>
</feature>
<feature type="compositionally biased region" description="Polar residues" evidence="1">
    <location>
        <begin position="198"/>
        <end position="208"/>
    </location>
</feature>
<organism evidence="2 3">
    <name type="scientific">Oryza meyeriana var. granulata</name>
    <dbReference type="NCBI Taxonomy" id="110450"/>
    <lineage>
        <taxon>Eukaryota</taxon>
        <taxon>Viridiplantae</taxon>
        <taxon>Streptophyta</taxon>
        <taxon>Embryophyta</taxon>
        <taxon>Tracheophyta</taxon>
        <taxon>Spermatophyta</taxon>
        <taxon>Magnoliopsida</taxon>
        <taxon>Liliopsida</taxon>
        <taxon>Poales</taxon>
        <taxon>Poaceae</taxon>
        <taxon>BOP clade</taxon>
        <taxon>Oryzoideae</taxon>
        <taxon>Oryzeae</taxon>
        <taxon>Oryzinae</taxon>
        <taxon>Oryza</taxon>
        <taxon>Oryza meyeriana</taxon>
    </lineage>
</organism>
<dbReference type="AlphaFoldDB" id="A0A6G1CRF0"/>
<dbReference type="OrthoDB" id="696969at2759"/>